<gene>
    <name evidence="2" type="ORF">HW564_14700</name>
</gene>
<sequence>MPVQQLFYKTAVPVSAKRHGDLSISSGKTYAFARHTNSIPLTALEFGPAAGTHPIVFAGTGEDVVPAIIVGTREDENLAVDADGNWQGTYIPAFARRYPFIFSLDKDKNQFTLLVDEEFEGANRDGRGERLFDSEGEQTGYLKSVLKFLQDYQAGFARTQAFCKRLKELDLLVPMQAEFSLGAGQKRTLGGFQVVDREKLKALSGEVLADLCRKDELECIYLHLSSMRHFRQMLERANTEASEAEPETDAADVAEPMAET</sequence>
<evidence type="ECO:0000313" key="3">
    <source>
        <dbReference type="Proteomes" id="UP000565723"/>
    </source>
</evidence>
<protein>
    <submittedName>
        <fullName evidence="2">SapC family protein</fullName>
    </submittedName>
</protein>
<comment type="caution">
    <text evidence="2">The sequence shown here is derived from an EMBL/GenBank/DDBJ whole genome shotgun (WGS) entry which is preliminary data.</text>
</comment>
<reference evidence="2 3" key="1">
    <citation type="journal article" date="2020" name="Proc. Natl. Acad. Sci. U.S.A.">
        <title>Ecological drivers of bacterial community assembly in synthetic phycospheres.</title>
        <authorList>
            <person name="Fu H."/>
            <person name="Uchimiya M."/>
            <person name="Gore J."/>
            <person name="Moran M.A."/>
        </authorList>
    </citation>
    <scope>NUCLEOTIDE SEQUENCE [LARGE SCALE GENOMIC DNA]</scope>
    <source>
        <strain evidence="2">HF-Din03</strain>
    </source>
</reference>
<evidence type="ECO:0000256" key="1">
    <source>
        <dbReference type="SAM" id="MobiDB-lite"/>
    </source>
</evidence>
<dbReference type="Pfam" id="PF07277">
    <property type="entry name" value="SapC"/>
    <property type="match status" value="1"/>
</dbReference>
<dbReference type="Proteomes" id="UP000565723">
    <property type="component" value="Unassembled WGS sequence"/>
</dbReference>
<feature type="compositionally biased region" description="Acidic residues" evidence="1">
    <location>
        <begin position="242"/>
        <end position="252"/>
    </location>
</feature>
<name>A0A850LKS2_9RHOB</name>
<feature type="region of interest" description="Disordered" evidence="1">
    <location>
        <begin position="237"/>
        <end position="260"/>
    </location>
</feature>
<organism evidence="2 3">
    <name type="scientific">Ruegeria pomeroyi</name>
    <dbReference type="NCBI Taxonomy" id="89184"/>
    <lineage>
        <taxon>Bacteria</taxon>
        <taxon>Pseudomonadati</taxon>
        <taxon>Pseudomonadota</taxon>
        <taxon>Alphaproteobacteria</taxon>
        <taxon>Rhodobacterales</taxon>
        <taxon>Roseobacteraceae</taxon>
        <taxon>Ruegeria</taxon>
    </lineage>
</organism>
<evidence type="ECO:0000313" key="2">
    <source>
        <dbReference type="EMBL" id="NVK98172.1"/>
    </source>
</evidence>
<dbReference type="EMBL" id="JABXIY010000042">
    <property type="protein sequence ID" value="NVK98172.1"/>
    <property type="molecule type" value="Genomic_DNA"/>
</dbReference>
<dbReference type="InterPro" id="IPR010836">
    <property type="entry name" value="SapC"/>
</dbReference>
<dbReference type="RefSeq" id="WP_011048419.1">
    <property type="nucleotide sequence ID" value="NZ_CP076685.1"/>
</dbReference>
<dbReference type="AlphaFoldDB" id="A0A850LKS2"/>
<accession>A0A850LKS2</accession>
<proteinExistence type="predicted"/>
<dbReference type="OMA" id="YIRRYPF"/>